<feature type="compositionally biased region" description="Acidic residues" evidence="1">
    <location>
        <begin position="469"/>
        <end position="487"/>
    </location>
</feature>
<feature type="compositionally biased region" description="Acidic residues" evidence="1">
    <location>
        <begin position="292"/>
        <end position="322"/>
    </location>
</feature>
<feature type="compositionally biased region" description="Polar residues" evidence="1">
    <location>
        <begin position="409"/>
        <end position="423"/>
    </location>
</feature>
<feature type="region of interest" description="Disordered" evidence="1">
    <location>
        <begin position="609"/>
        <end position="630"/>
    </location>
</feature>
<dbReference type="EMBL" id="ML119193">
    <property type="protein sequence ID" value="RPB07157.1"/>
    <property type="molecule type" value="Genomic_DNA"/>
</dbReference>
<reference evidence="2 3" key="1">
    <citation type="journal article" date="2018" name="Nat. Ecol. Evol.">
        <title>Pezizomycetes genomes reveal the molecular basis of ectomycorrhizal truffle lifestyle.</title>
        <authorList>
            <person name="Murat C."/>
            <person name="Payen T."/>
            <person name="Noel B."/>
            <person name="Kuo A."/>
            <person name="Morin E."/>
            <person name="Chen J."/>
            <person name="Kohler A."/>
            <person name="Krizsan K."/>
            <person name="Balestrini R."/>
            <person name="Da Silva C."/>
            <person name="Montanini B."/>
            <person name="Hainaut M."/>
            <person name="Levati E."/>
            <person name="Barry K.W."/>
            <person name="Belfiori B."/>
            <person name="Cichocki N."/>
            <person name="Clum A."/>
            <person name="Dockter R.B."/>
            <person name="Fauchery L."/>
            <person name="Guy J."/>
            <person name="Iotti M."/>
            <person name="Le Tacon F."/>
            <person name="Lindquist E.A."/>
            <person name="Lipzen A."/>
            <person name="Malagnac F."/>
            <person name="Mello A."/>
            <person name="Molinier V."/>
            <person name="Miyauchi S."/>
            <person name="Poulain J."/>
            <person name="Riccioni C."/>
            <person name="Rubini A."/>
            <person name="Sitrit Y."/>
            <person name="Splivallo R."/>
            <person name="Traeger S."/>
            <person name="Wang M."/>
            <person name="Zifcakova L."/>
            <person name="Wipf D."/>
            <person name="Zambonelli A."/>
            <person name="Paolocci F."/>
            <person name="Nowrousian M."/>
            <person name="Ottonello S."/>
            <person name="Baldrian P."/>
            <person name="Spatafora J.W."/>
            <person name="Henrissat B."/>
            <person name="Nagy L.G."/>
            <person name="Aury J.M."/>
            <person name="Wincker P."/>
            <person name="Grigoriev I.V."/>
            <person name="Bonfante P."/>
            <person name="Martin F.M."/>
        </authorList>
    </citation>
    <scope>NUCLEOTIDE SEQUENCE [LARGE SCALE GENOMIC DNA]</scope>
    <source>
        <strain evidence="2 3">CCBAS932</strain>
    </source>
</reference>
<feature type="compositionally biased region" description="Basic and acidic residues" evidence="1">
    <location>
        <begin position="424"/>
        <end position="435"/>
    </location>
</feature>
<evidence type="ECO:0000313" key="3">
    <source>
        <dbReference type="Proteomes" id="UP000277580"/>
    </source>
</evidence>
<feature type="region of interest" description="Disordered" evidence="1">
    <location>
        <begin position="704"/>
        <end position="725"/>
    </location>
</feature>
<proteinExistence type="predicted"/>
<organism evidence="2 3">
    <name type="scientific">Morchella conica CCBAS932</name>
    <dbReference type="NCBI Taxonomy" id="1392247"/>
    <lineage>
        <taxon>Eukaryota</taxon>
        <taxon>Fungi</taxon>
        <taxon>Dikarya</taxon>
        <taxon>Ascomycota</taxon>
        <taxon>Pezizomycotina</taxon>
        <taxon>Pezizomycetes</taxon>
        <taxon>Pezizales</taxon>
        <taxon>Morchellaceae</taxon>
        <taxon>Morchella</taxon>
    </lineage>
</organism>
<keyword evidence="3" id="KW-1185">Reference proteome</keyword>
<dbReference type="InParanoid" id="A0A3N4K9F8"/>
<dbReference type="AlphaFoldDB" id="A0A3N4K9F8"/>
<dbReference type="Proteomes" id="UP000277580">
    <property type="component" value="Unassembled WGS sequence"/>
</dbReference>
<protein>
    <submittedName>
        <fullName evidence="2">Uncharacterized protein</fullName>
    </submittedName>
</protein>
<evidence type="ECO:0000313" key="2">
    <source>
        <dbReference type="EMBL" id="RPB07157.1"/>
    </source>
</evidence>
<name>A0A3N4K9F8_9PEZI</name>
<feature type="region of interest" description="Disordered" evidence="1">
    <location>
        <begin position="663"/>
        <end position="687"/>
    </location>
</feature>
<dbReference type="OrthoDB" id="10338077at2759"/>
<evidence type="ECO:0000256" key="1">
    <source>
        <dbReference type="SAM" id="MobiDB-lite"/>
    </source>
</evidence>
<sequence length="1044" mass="114776">MICLQFGCMHVYVDFDSSLVAFDLRRKGRATTAFVSEIKIRYSQMPRFYEPAVFNTGPSRQDNQVDQSLMMTGTKSHTAQRNYTFEEKKWIFEQAERVISGDRTWEDVTADFNATYNRTKEARMIKSYYTLQQREIKHGRGVDPRGINGQNSIEIPALKKTARRKLVFVDPAESDDRDELGPDITPKGKGTLPGPIKSDAARTIASKSVSEGRGRPRSASDAVSSGPEWGYETGAHKRKRTVSPEKTAVKTRISAQKPGIILRPRGDSKNQVLKNSKLVAKPKKAAKPVKESDDEDESNVEDDWVEAAESEDEDSDDAEIADLEGYQESTASVETGIDSEKSQREEEEAQQAPGKKNEDDKQEEVADSVSDEKAIGIEQLPFIEELDISANENSAIGEIDNQESPENEGGNSTFEESANTSATRVREVIDLRNDADSNSELSKVESPNEEIHGKSVALKSVTLKSVLDREDEKDDESEGDVEDDKDDDYEEATEMGFVTPIPINFGQDLTTPSISSSVRKTTNEIKPLSSINLNQIDLEHSSLPLPGQDEMEKDSVSCADAASQADAQKQIQENLGKESVPVKHFDIVYQDVVQATGIDNSIARQVLAPPSTDKDNEIQAPVSPEKPHLANSLTGRRKLLKGNSTHEELGKAKTGSVAELAAGRGRAKKGLTSPKKLASTNTPGTAVHGGVVSGAREGFSVAEPSGGIISLRPHEAQSSKPRLETEELLDISPRSSVGSLMTFAHARRSIGSSNSLKDLGKDMEHSRDREGVAGIDHNVRESDTEVISNTNEEKTQSILDEGMFQTLGAVPNLKKNTKRAIPQALELSIETAQLPIKRVRLAHAKNENTIDRAGAATICGVSVGPIVVAAPADISPPSKTQVMFAKNEGGIRRIYVDRGAIGTSVPSAIPGPITWRRIYEERASLLDRVLTTEFRELVEALKEGKSDRRLYIYTCSQSAIEWVTVHHLKARKTQWRTQWGIQVPPRDQALIEEAVKLLEERKNSGKETEFKRVWGGQKVYEGLILEAQREYLEAHGQASSGTNS</sequence>
<feature type="region of interest" description="Disordered" evidence="1">
    <location>
        <begin position="169"/>
        <end position="487"/>
    </location>
</feature>
<gene>
    <name evidence="2" type="ORF">P167DRAFT_568760</name>
</gene>
<accession>A0A3N4K9F8</accession>
<feature type="compositionally biased region" description="Basic and acidic residues" evidence="1">
    <location>
        <begin position="712"/>
        <end position="725"/>
    </location>
</feature>